<organism evidence="2 3">
    <name type="scientific">Melipona quadrifasciata</name>
    <dbReference type="NCBI Taxonomy" id="166423"/>
    <lineage>
        <taxon>Eukaryota</taxon>
        <taxon>Metazoa</taxon>
        <taxon>Ecdysozoa</taxon>
        <taxon>Arthropoda</taxon>
        <taxon>Hexapoda</taxon>
        <taxon>Insecta</taxon>
        <taxon>Pterygota</taxon>
        <taxon>Neoptera</taxon>
        <taxon>Endopterygota</taxon>
        <taxon>Hymenoptera</taxon>
        <taxon>Apocrita</taxon>
        <taxon>Aculeata</taxon>
        <taxon>Apoidea</taxon>
        <taxon>Anthophila</taxon>
        <taxon>Apidae</taxon>
        <taxon>Melipona</taxon>
    </lineage>
</organism>
<sequence>MTFHALNKFLIKRIIWPFRHHRKQQRQRDAVHRTDEVPPTKRNPSSPTSDGDAGSNGAKLDLLTDLPTNLSDGELPINIDTHKTSRDVEEREEEVEIKDETAKAGVEATHGIHDTVKPTDTNDFLRGGHTRDPENLDDSNDQRNASSSSHGIDLTDFVDGSTPPILELGVVRKSSESSTPRDDPSAPSASRTPDDHVSGMIANTAGDLTSSSLTAPPAAHQGHYRGVADQFEGSPTRKSARNRLQAHRDRRCRSNRLRTIGNTRFSNRANRYWEYITRREVLHDDNEHHRNRDDNNANVSRRHSKAESVARRNNAFVRKRPAVRASTAAGAAPAAKRIRINSRRSIPIADRATHVQCQTQFVKLVAGVTVCEYEGVMRNLPRVQQAPRSSQDQLLVLNRARNRLGINRFDEAAYLGLIRLIARDLSCNAPARIDARTLRDVFFLRTIDLQKNTIDRIESDAILPLYDLHTLEPSEKRLHKLGAQRFNGLLVLNQLTLSGNAIASLDLATAPI</sequence>
<feature type="region of interest" description="Disordered" evidence="1">
    <location>
        <begin position="286"/>
        <end position="309"/>
    </location>
</feature>
<reference evidence="2 3" key="1">
    <citation type="submission" date="2015-07" db="EMBL/GenBank/DDBJ databases">
        <title>The genome of Melipona quadrifasciata.</title>
        <authorList>
            <person name="Pan H."/>
            <person name="Kapheim K."/>
        </authorList>
    </citation>
    <scope>NUCLEOTIDE SEQUENCE [LARGE SCALE GENOMIC DNA]</scope>
    <source>
        <strain evidence="2">0111107301</strain>
        <tissue evidence="2">Whole body</tissue>
    </source>
</reference>
<feature type="region of interest" description="Disordered" evidence="1">
    <location>
        <begin position="21"/>
        <end position="202"/>
    </location>
</feature>
<evidence type="ECO:0000313" key="3">
    <source>
        <dbReference type="Proteomes" id="UP000053105"/>
    </source>
</evidence>
<dbReference type="STRING" id="166423.A0A0M8ZNB8"/>
<evidence type="ECO:0000256" key="1">
    <source>
        <dbReference type="SAM" id="MobiDB-lite"/>
    </source>
</evidence>
<dbReference type="Proteomes" id="UP000053105">
    <property type="component" value="Unassembled WGS sequence"/>
</dbReference>
<gene>
    <name evidence="2" type="ORF">WN51_08221</name>
</gene>
<feature type="compositionally biased region" description="Basic and acidic residues" evidence="1">
    <location>
        <begin position="26"/>
        <end position="39"/>
    </location>
</feature>
<evidence type="ECO:0000313" key="2">
    <source>
        <dbReference type="EMBL" id="KOX67780.1"/>
    </source>
</evidence>
<dbReference type="AlphaFoldDB" id="A0A0M8ZNB8"/>
<dbReference type="OrthoDB" id="2015831at2759"/>
<feature type="compositionally biased region" description="Basic and acidic residues" evidence="1">
    <location>
        <begin position="80"/>
        <end position="89"/>
    </location>
</feature>
<dbReference type="EMBL" id="KQ435971">
    <property type="protein sequence ID" value="KOX67780.1"/>
    <property type="molecule type" value="Genomic_DNA"/>
</dbReference>
<dbReference type="SUPFAM" id="SSF52058">
    <property type="entry name" value="L domain-like"/>
    <property type="match status" value="1"/>
</dbReference>
<dbReference type="Gene3D" id="3.80.10.10">
    <property type="entry name" value="Ribonuclease Inhibitor"/>
    <property type="match status" value="1"/>
</dbReference>
<proteinExistence type="predicted"/>
<keyword evidence="3" id="KW-1185">Reference proteome</keyword>
<protein>
    <submittedName>
        <fullName evidence="2">Uncharacterized protein</fullName>
    </submittedName>
</protein>
<feature type="compositionally biased region" description="Basic and acidic residues" evidence="1">
    <location>
        <begin position="173"/>
        <end position="184"/>
    </location>
</feature>
<feature type="region of interest" description="Disordered" evidence="1">
    <location>
        <begin position="228"/>
        <end position="250"/>
    </location>
</feature>
<accession>A0A0M8ZNB8</accession>
<name>A0A0M8ZNB8_9HYME</name>
<feature type="compositionally biased region" description="Basic and acidic residues" evidence="1">
    <location>
        <begin position="286"/>
        <end position="295"/>
    </location>
</feature>
<feature type="compositionally biased region" description="Basic residues" evidence="1">
    <location>
        <begin position="238"/>
        <end position="250"/>
    </location>
</feature>
<dbReference type="InterPro" id="IPR032675">
    <property type="entry name" value="LRR_dom_sf"/>
</dbReference>